<comment type="caution">
    <text evidence="10">The sequence shown here is derived from an EMBL/GenBank/DDBJ whole genome shotgun (WGS) entry which is preliminary data.</text>
</comment>
<feature type="domain" description="Lipoyl-binding" evidence="7">
    <location>
        <begin position="746"/>
        <end position="823"/>
    </location>
</feature>
<dbReference type="Pfam" id="PF00364">
    <property type="entry name" value="Biotin_lipoyl"/>
    <property type="match status" value="1"/>
</dbReference>
<accession>A0AAV9IZD1</accession>
<dbReference type="PANTHER" id="PTHR18866">
    <property type="entry name" value="CARBOXYLASE:PYRUVATE/ACETYL-COA/PROPIONYL-COA CARBOXYLASE"/>
    <property type="match status" value="1"/>
</dbReference>
<feature type="domain" description="Biotin carboxylation" evidence="9">
    <location>
        <begin position="7"/>
        <end position="513"/>
    </location>
</feature>
<dbReference type="InterPro" id="IPR005481">
    <property type="entry name" value="BC-like_N"/>
</dbReference>
<reference evidence="10 11" key="1">
    <citation type="submission" date="2022-07" db="EMBL/GenBank/DDBJ databases">
        <title>Genome-wide signatures of adaptation to extreme environments.</title>
        <authorList>
            <person name="Cho C.H."/>
            <person name="Yoon H.S."/>
        </authorList>
    </citation>
    <scope>NUCLEOTIDE SEQUENCE [LARGE SCALE GENOMIC DNA]</scope>
    <source>
        <strain evidence="10 11">DBV 063 E5</strain>
    </source>
</reference>
<dbReference type="GO" id="GO:0046872">
    <property type="term" value="F:metal ion binding"/>
    <property type="evidence" value="ECO:0007669"/>
    <property type="project" value="InterPro"/>
</dbReference>
<dbReference type="Pfam" id="PF00289">
    <property type="entry name" value="Biotin_carb_N"/>
    <property type="match status" value="1"/>
</dbReference>
<keyword evidence="11" id="KW-1185">Reference proteome</keyword>
<dbReference type="PROSITE" id="PS50975">
    <property type="entry name" value="ATP_GRASP"/>
    <property type="match status" value="1"/>
</dbReference>
<name>A0AAV9IZD1_CYACA</name>
<dbReference type="SMART" id="SM00878">
    <property type="entry name" value="Biotin_carb_C"/>
    <property type="match status" value="1"/>
</dbReference>
<dbReference type="InterPro" id="IPR011764">
    <property type="entry name" value="Biotin_carboxylation_dom"/>
</dbReference>
<dbReference type="AlphaFoldDB" id="A0AAV9IZD1"/>
<keyword evidence="4 6" id="KW-0067">ATP-binding</keyword>
<dbReference type="Gene3D" id="3.30.470.20">
    <property type="entry name" value="ATP-grasp fold, B domain"/>
    <property type="match status" value="1"/>
</dbReference>
<comment type="cofactor">
    <cofactor evidence="1">
        <name>biotin</name>
        <dbReference type="ChEBI" id="CHEBI:57586"/>
    </cofactor>
</comment>
<dbReference type="InterPro" id="IPR016185">
    <property type="entry name" value="PreATP-grasp_dom_sf"/>
</dbReference>
<dbReference type="PROSITE" id="PS50968">
    <property type="entry name" value="BIOTINYL_LIPOYL"/>
    <property type="match status" value="1"/>
</dbReference>
<evidence type="ECO:0000256" key="1">
    <source>
        <dbReference type="ARBA" id="ARBA00001953"/>
    </source>
</evidence>
<dbReference type="InterPro" id="IPR050856">
    <property type="entry name" value="Biotin_carboxylase_complex"/>
</dbReference>
<proteinExistence type="predicted"/>
<dbReference type="Pfam" id="PF02785">
    <property type="entry name" value="Biotin_carb_C"/>
    <property type="match status" value="1"/>
</dbReference>
<dbReference type="GO" id="GO:0005524">
    <property type="term" value="F:ATP binding"/>
    <property type="evidence" value="ECO:0007669"/>
    <property type="project" value="UniProtKB-UniRule"/>
</dbReference>
<evidence type="ECO:0000256" key="6">
    <source>
        <dbReference type="PROSITE-ProRule" id="PRU00409"/>
    </source>
</evidence>
<dbReference type="Gene3D" id="3.40.50.20">
    <property type="match status" value="1"/>
</dbReference>
<dbReference type="GO" id="GO:0016874">
    <property type="term" value="F:ligase activity"/>
    <property type="evidence" value="ECO:0007669"/>
    <property type="project" value="UniProtKB-KW"/>
</dbReference>
<dbReference type="FunFam" id="3.30.1490.20:FF:000003">
    <property type="entry name" value="acetyl-CoA carboxylase isoform X1"/>
    <property type="match status" value="1"/>
</dbReference>
<dbReference type="Gene3D" id="3.30.1490.20">
    <property type="entry name" value="ATP-grasp fold, A domain"/>
    <property type="match status" value="1"/>
</dbReference>
<feature type="domain" description="ATP-grasp" evidence="8">
    <location>
        <begin position="141"/>
        <end position="366"/>
    </location>
</feature>
<dbReference type="SUPFAM" id="SSF52440">
    <property type="entry name" value="PreATP-grasp domain"/>
    <property type="match status" value="1"/>
</dbReference>
<dbReference type="InterPro" id="IPR001882">
    <property type="entry name" value="Biotin_BS"/>
</dbReference>
<keyword evidence="5" id="KW-0092">Biotin</keyword>
<evidence type="ECO:0000259" key="7">
    <source>
        <dbReference type="PROSITE" id="PS50968"/>
    </source>
</evidence>
<dbReference type="SUPFAM" id="SSF51246">
    <property type="entry name" value="Rudiment single hybrid motif"/>
    <property type="match status" value="1"/>
</dbReference>
<keyword evidence="2" id="KW-0436">Ligase</keyword>
<evidence type="ECO:0000256" key="3">
    <source>
        <dbReference type="ARBA" id="ARBA00022741"/>
    </source>
</evidence>
<dbReference type="PROSITE" id="PS00867">
    <property type="entry name" value="CPSASE_2"/>
    <property type="match status" value="1"/>
</dbReference>
<evidence type="ECO:0000259" key="9">
    <source>
        <dbReference type="PROSITE" id="PS50979"/>
    </source>
</evidence>
<evidence type="ECO:0000259" key="8">
    <source>
        <dbReference type="PROSITE" id="PS50975"/>
    </source>
</evidence>
<evidence type="ECO:0000313" key="10">
    <source>
        <dbReference type="EMBL" id="KAK4537481.1"/>
    </source>
</evidence>
<dbReference type="InterPro" id="IPR011053">
    <property type="entry name" value="Single_hybrid_motif"/>
</dbReference>
<dbReference type="CDD" id="cd06850">
    <property type="entry name" value="biotinyl_domain"/>
    <property type="match status" value="1"/>
</dbReference>
<dbReference type="EMBL" id="JANCYW010000012">
    <property type="protein sequence ID" value="KAK4537481.1"/>
    <property type="molecule type" value="Genomic_DNA"/>
</dbReference>
<dbReference type="InterPro" id="IPR011054">
    <property type="entry name" value="Rudment_hybrid_motif"/>
</dbReference>
<dbReference type="InterPro" id="IPR013815">
    <property type="entry name" value="ATP_grasp_subdomain_1"/>
</dbReference>
<dbReference type="InterPro" id="IPR005482">
    <property type="entry name" value="Biotin_COase_C"/>
</dbReference>
<dbReference type="SUPFAM" id="SSF51230">
    <property type="entry name" value="Single hybrid motif"/>
    <property type="match status" value="1"/>
</dbReference>
<organism evidence="10 11">
    <name type="scientific">Cyanidium caldarium</name>
    <name type="common">Red alga</name>
    <dbReference type="NCBI Taxonomy" id="2771"/>
    <lineage>
        <taxon>Eukaryota</taxon>
        <taxon>Rhodophyta</taxon>
        <taxon>Bangiophyceae</taxon>
        <taxon>Cyanidiales</taxon>
        <taxon>Cyanidiaceae</taxon>
        <taxon>Cyanidium</taxon>
    </lineage>
</organism>
<sequence length="832" mass="91230">MRAAKIALDAVFVANRGDPALRVIRTAKQLGLWTAVACTEAELRGGTLATDAAHYAVALPPSPSLPYLNVAGVCEAAQRFRRRLAGALGKAEADARVAVHPGWGFLSERAEFAAALQEVNLRWCGPSPQAMEIMGEKARARETMQSAGVPVVPGYHARPGDSERELQQAAQRQVGFPLIIKPVYGGGGKGMRIVRREDEFAAALASARREAKYAFGDDAMLLERYVEQARHVEFQVFGGGGGGGGGDEGERYRVVHLYERDCSVQRRHQKIIEEAPGPALTESLRQRMGRAAVQAAEAVQYTGAGTVEFLLDAEHDEFWFMEMNTRLQVEHPVTEMSVAMRAPVAPHEEHCLHDVDLVEWQLRVAAGEPLPVRRQEDVVLRSVAPGVQAHAIEARIYAEAVDAQGQFLPQSGRIHTFLVGGEPPERVWLNEDVRVDVGVRVRDQVSLDYDPMIAKVIVRAGGRAAAIERLDETLSRMRVGGIATNAAFVRAVLRDEEFRHGMPGQREGVCTTWLEQRIPRILERLRQEAERREPLAVGAATRRQEQDAGIAAWRVLQQLTERHGALTGFANDGHGEYTAFYSEVERPSADTLREGRSAGGTFWRVRLRRERNTDAELPAEGAAETARGSAMTWAVACEAVDVDEAPPPSSPPAPYTFPITALADGRVALDGVASRVPTSWTVEPDAHLPDADAEIRPRWRVRVDQRHFLVHSPLSFFWQRYAAKRRPEEAAVEGVMHQRAPVSAETAAARAPRGHIQSPMPGRLLELFVQVGQRVKAGDAVAAIEAMKMEHTMRAPFAGVVSQVTLATPGAFVPAGADVVVLQEEQVESQRE</sequence>
<dbReference type="SUPFAM" id="SSF56059">
    <property type="entry name" value="Glutathione synthetase ATP-binding domain-like"/>
    <property type="match status" value="1"/>
</dbReference>
<evidence type="ECO:0000256" key="4">
    <source>
        <dbReference type="ARBA" id="ARBA00022840"/>
    </source>
</evidence>
<evidence type="ECO:0000256" key="2">
    <source>
        <dbReference type="ARBA" id="ARBA00022598"/>
    </source>
</evidence>
<dbReference type="InterPro" id="IPR005479">
    <property type="entry name" value="CPAse_ATP-bd"/>
</dbReference>
<dbReference type="Gene3D" id="2.40.50.100">
    <property type="match status" value="1"/>
</dbReference>
<dbReference type="PROSITE" id="PS00188">
    <property type="entry name" value="BIOTIN"/>
    <property type="match status" value="1"/>
</dbReference>
<keyword evidence="3 6" id="KW-0547">Nucleotide-binding</keyword>
<protein>
    <submittedName>
        <fullName evidence="10">Uncharacterized protein</fullName>
    </submittedName>
</protein>
<dbReference type="InterPro" id="IPR000089">
    <property type="entry name" value="Biotin_lipoyl"/>
</dbReference>
<dbReference type="PANTHER" id="PTHR18866:SF33">
    <property type="entry name" value="METHYLCROTONOYL-COA CARBOXYLASE SUBUNIT ALPHA, MITOCHONDRIAL-RELATED"/>
    <property type="match status" value="1"/>
</dbReference>
<dbReference type="InterPro" id="IPR011761">
    <property type="entry name" value="ATP-grasp"/>
</dbReference>
<dbReference type="Proteomes" id="UP001301350">
    <property type="component" value="Unassembled WGS sequence"/>
</dbReference>
<evidence type="ECO:0000313" key="11">
    <source>
        <dbReference type="Proteomes" id="UP001301350"/>
    </source>
</evidence>
<dbReference type="PROSITE" id="PS50979">
    <property type="entry name" value="BC"/>
    <property type="match status" value="1"/>
</dbReference>
<dbReference type="Pfam" id="PF02786">
    <property type="entry name" value="CPSase_L_D2"/>
    <property type="match status" value="1"/>
</dbReference>
<evidence type="ECO:0000256" key="5">
    <source>
        <dbReference type="ARBA" id="ARBA00023267"/>
    </source>
</evidence>
<gene>
    <name evidence="10" type="ORF">CDCA_CDCA12G3506</name>
</gene>